<dbReference type="InterPro" id="IPR019874">
    <property type="entry name" value="RF_methyltr_PrmC"/>
</dbReference>
<dbReference type="InterPro" id="IPR004556">
    <property type="entry name" value="HemK-like"/>
</dbReference>
<dbReference type="NCBIfam" id="TIGR03534">
    <property type="entry name" value="RF_mod_PrmC"/>
    <property type="match status" value="1"/>
</dbReference>
<comment type="catalytic activity">
    <reaction evidence="5">
        <text>L-glutaminyl-[peptide chain release factor] + S-adenosyl-L-methionine = N(5)-methyl-L-glutaminyl-[peptide chain release factor] + S-adenosyl-L-homocysteine + H(+)</text>
        <dbReference type="Rhea" id="RHEA:42896"/>
        <dbReference type="Rhea" id="RHEA-COMP:10271"/>
        <dbReference type="Rhea" id="RHEA-COMP:10272"/>
        <dbReference type="ChEBI" id="CHEBI:15378"/>
        <dbReference type="ChEBI" id="CHEBI:30011"/>
        <dbReference type="ChEBI" id="CHEBI:57856"/>
        <dbReference type="ChEBI" id="CHEBI:59789"/>
        <dbReference type="ChEBI" id="CHEBI:61891"/>
        <dbReference type="EC" id="2.1.1.297"/>
    </reaction>
</comment>
<dbReference type="Pfam" id="PF05175">
    <property type="entry name" value="MTS"/>
    <property type="match status" value="1"/>
</dbReference>
<dbReference type="GO" id="GO:0032259">
    <property type="term" value="P:methylation"/>
    <property type="evidence" value="ECO:0007669"/>
    <property type="project" value="UniProtKB-KW"/>
</dbReference>
<dbReference type="Proteomes" id="UP000323653">
    <property type="component" value="Chromosome"/>
</dbReference>
<evidence type="ECO:0000256" key="2">
    <source>
        <dbReference type="ARBA" id="ARBA00022603"/>
    </source>
</evidence>
<sequence length="272" mass="31251">MLEKQAIKAHYFKVLEGVYEKEEINAVYKWISEDLATLPEPQQKELFENYLTKLALKQPLQQILGYAYFYNLKFKVNDHVLIPRPETEELVYMILQECIKKPNQEILDIGTGSGCIAISLKKNLQTAQVHAMDVSEDALKIAHINALENRVEVHFKKDNALALKADDYPKFHIIVSNPPYIASSEKQNMHDNVVKFEPHLALFVDDENPLIFYDKIADFALTNLHPNGVLFFEINQNLGIATQELIQKKGFKAQIIKDLNNNERFIKAQLLG</sequence>
<dbReference type="PANTHER" id="PTHR18895:SF74">
    <property type="entry name" value="MTRF1L RELEASE FACTOR GLUTAMINE METHYLTRANSFERASE"/>
    <property type="match status" value="1"/>
</dbReference>
<accession>A0A5C0VHP0</accession>
<organism evidence="7 8">
    <name type="scientific">Pedobacter aquae</name>
    <dbReference type="NCBI Taxonomy" id="2605747"/>
    <lineage>
        <taxon>Bacteria</taxon>
        <taxon>Pseudomonadati</taxon>
        <taxon>Bacteroidota</taxon>
        <taxon>Sphingobacteriia</taxon>
        <taxon>Sphingobacteriales</taxon>
        <taxon>Sphingobacteriaceae</taxon>
        <taxon>Pedobacter</taxon>
    </lineage>
</organism>
<dbReference type="KEGG" id="pej:FYC62_05455"/>
<evidence type="ECO:0000256" key="3">
    <source>
        <dbReference type="ARBA" id="ARBA00022679"/>
    </source>
</evidence>
<dbReference type="GO" id="GO:0003676">
    <property type="term" value="F:nucleic acid binding"/>
    <property type="evidence" value="ECO:0007669"/>
    <property type="project" value="InterPro"/>
</dbReference>
<dbReference type="SUPFAM" id="SSF53335">
    <property type="entry name" value="S-adenosyl-L-methionine-dependent methyltransferases"/>
    <property type="match status" value="1"/>
</dbReference>
<evidence type="ECO:0000256" key="5">
    <source>
        <dbReference type="ARBA" id="ARBA00048391"/>
    </source>
</evidence>
<dbReference type="EMBL" id="CP043329">
    <property type="protein sequence ID" value="QEK51181.1"/>
    <property type="molecule type" value="Genomic_DNA"/>
</dbReference>
<dbReference type="RefSeq" id="WP_149074221.1">
    <property type="nucleotide sequence ID" value="NZ_CP043329.1"/>
</dbReference>
<dbReference type="GO" id="GO:0102559">
    <property type="term" value="F:peptide chain release factor N(5)-glutamine methyltransferase activity"/>
    <property type="evidence" value="ECO:0007669"/>
    <property type="project" value="UniProtKB-EC"/>
</dbReference>
<keyword evidence="4" id="KW-0949">S-adenosyl-L-methionine</keyword>
<dbReference type="InterPro" id="IPR050320">
    <property type="entry name" value="N5-glutamine_MTase"/>
</dbReference>
<feature type="domain" description="Methyltransferase small" evidence="6">
    <location>
        <begin position="94"/>
        <end position="188"/>
    </location>
</feature>
<dbReference type="NCBIfam" id="TIGR00536">
    <property type="entry name" value="hemK_fam"/>
    <property type="match status" value="1"/>
</dbReference>
<evidence type="ECO:0000256" key="4">
    <source>
        <dbReference type="ARBA" id="ARBA00022691"/>
    </source>
</evidence>
<dbReference type="Gene3D" id="1.10.8.10">
    <property type="entry name" value="DNA helicase RuvA subunit, C-terminal domain"/>
    <property type="match status" value="1"/>
</dbReference>
<dbReference type="InterPro" id="IPR002052">
    <property type="entry name" value="DNA_methylase_N6_adenine_CS"/>
</dbReference>
<dbReference type="InterPro" id="IPR007848">
    <property type="entry name" value="Small_mtfrase_dom"/>
</dbReference>
<reference evidence="7 8" key="1">
    <citation type="submission" date="2019-08" db="EMBL/GenBank/DDBJ databases">
        <title>Pedobacter sp. nov., isolated from Han river, South Korea.</title>
        <authorList>
            <person name="Lee D.-H."/>
            <person name="Kim Y.-S."/>
            <person name="Hwang E.-M."/>
            <person name="Le Tran T.C."/>
            <person name="Cha C.-J."/>
        </authorList>
    </citation>
    <scope>NUCLEOTIDE SEQUENCE [LARGE SCALE GENOMIC DNA]</scope>
    <source>
        <strain evidence="7 8">CJ43</strain>
    </source>
</reference>
<dbReference type="EC" id="2.1.1.297" evidence="1"/>
<dbReference type="PANTHER" id="PTHR18895">
    <property type="entry name" value="HEMK METHYLTRANSFERASE"/>
    <property type="match status" value="1"/>
</dbReference>
<gene>
    <name evidence="7" type="primary">prmC</name>
    <name evidence="7" type="ORF">FYC62_05455</name>
</gene>
<dbReference type="AlphaFoldDB" id="A0A5C0VHP0"/>
<name>A0A5C0VHP0_9SPHI</name>
<evidence type="ECO:0000259" key="6">
    <source>
        <dbReference type="Pfam" id="PF05175"/>
    </source>
</evidence>
<keyword evidence="2 7" id="KW-0489">Methyltransferase</keyword>
<keyword evidence="8" id="KW-1185">Reference proteome</keyword>
<keyword evidence="3 7" id="KW-0808">Transferase</keyword>
<dbReference type="CDD" id="cd02440">
    <property type="entry name" value="AdoMet_MTases"/>
    <property type="match status" value="1"/>
</dbReference>
<proteinExistence type="predicted"/>
<evidence type="ECO:0000313" key="8">
    <source>
        <dbReference type="Proteomes" id="UP000323653"/>
    </source>
</evidence>
<dbReference type="Gene3D" id="3.40.50.150">
    <property type="entry name" value="Vaccinia Virus protein VP39"/>
    <property type="match status" value="1"/>
</dbReference>
<dbReference type="InterPro" id="IPR029063">
    <property type="entry name" value="SAM-dependent_MTases_sf"/>
</dbReference>
<evidence type="ECO:0000313" key="7">
    <source>
        <dbReference type="EMBL" id="QEK51181.1"/>
    </source>
</evidence>
<protein>
    <recommendedName>
        <fullName evidence="1">peptide chain release factor N(5)-glutamine methyltransferase</fullName>
        <ecNumber evidence="1">2.1.1.297</ecNumber>
    </recommendedName>
</protein>
<dbReference type="PROSITE" id="PS00092">
    <property type="entry name" value="N6_MTASE"/>
    <property type="match status" value="1"/>
</dbReference>
<evidence type="ECO:0000256" key="1">
    <source>
        <dbReference type="ARBA" id="ARBA00012771"/>
    </source>
</evidence>